<comment type="subcellular location">
    <subcellularLocation>
        <location evidence="1">Cell inner membrane</location>
    </subcellularLocation>
</comment>
<keyword evidence="6" id="KW-0012">Acyltransferase</keyword>
<evidence type="ECO:0000313" key="8">
    <source>
        <dbReference type="Proteomes" id="UP000178735"/>
    </source>
</evidence>
<dbReference type="CDD" id="cd07984">
    <property type="entry name" value="LPLAT_LABLAT-like"/>
    <property type="match status" value="1"/>
</dbReference>
<gene>
    <name evidence="7" type="ORF">A2008_05455</name>
</gene>
<evidence type="ECO:0000313" key="7">
    <source>
        <dbReference type="EMBL" id="OGM04664.1"/>
    </source>
</evidence>
<dbReference type="PANTHER" id="PTHR30606:SF10">
    <property type="entry name" value="PHOSPHATIDYLINOSITOL MANNOSIDE ACYLTRANSFERASE"/>
    <property type="match status" value="1"/>
</dbReference>
<protein>
    <recommendedName>
        <fullName evidence="9">Lipid A biosynthesis acyltransferase</fullName>
    </recommendedName>
</protein>
<dbReference type="GO" id="GO:0016746">
    <property type="term" value="F:acyltransferase activity"/>
    <property type="evidence" value="ECO:0007669"/>
    <property type="project" value="UniProtKB-KW"/>
</dbReference>
<accession>A0A1F7WP80</accession>
<evidence type="ECO:0000256" key="3">
    <source>
        <dbReference type="ARBA" id="ARBA00022519"/>
    </source>
</evidence>
<evidence type="ECO:0000256" key="6">
    <source>
        <dbReference type="ARBA" id="ARBA00023315"/>
    </source>
</evidence>
<dbReference type="EMBL" id="MGFH01000138">
    <property type="protein sequence ID" value="OGM04664.1"/>
    <property type="molecule type" value="Genomic_DNA"/>
</dbReference>
<evidence type="ECO:0000256" key="4">
    <source>
        <dbReference type="ARBA" id="ARBA00022679"/>
    </source>
</evidence>
<dbReference type="PANTHER" id="PTHR30606">
    <property type="entry name" value="LIPID A BIOSYNTHESIS LAUROYL ACYLTRANSFERASE"/>
    <property type="match status" value="1"/>
</dbReference>
<name>A0A1F7WP80_9BACT</name>
<dbReference type="GO" id="GO:0005886">
    <property type="term" value="C:plasma membrane"/>
    <property type="evidence" value="ECO:0007669"/>
    <property type="project" value="UniProtKB-SubCell"/>
</dbReference>
<keyword evidence="5" id="KW-0472">Membrane</keyword>
<dbReference type="STRING" id="1817813.A2008_05455"/>
<dbReference type="InterPro" id="IPR004960">
    <property type="entry name" value="LipA_acyltrans"/>
</dbReference>
<dbReference type="Proteomes" id="UP000178735">
    <property type="component" value="Unassembled WGS sequence"/>
</dbReference>
<dbReference type="AlphaFoldDB" id="A0A1F7WP80"/>
<evidence type="ECO:0000256" key="2">
    <source>
        <dbReference type="ARBA" id="ARBA00022475"/>
    </source>
</evidence>
<sequence>MSLLKNNPAIKHILDEAADKLLRAAVAIFSRFKFTSLSKLKFAGDLFYYLLPLRKNTLVENIKKAGICKTGEEIERLVRNVYIAQVMNFFEFLWMGNLQHTKNLHDNFRIHGLEHLRNAIAKREGGVIISSHLGNWEMLAVLVGKLGVDMSILIVERDIKIHRTINEFRSVTSNKPLDRNHAALKCMRLIKSKKIAGIVSDQHTDNAGVRNKFFGIDCMSTSLPAALSIKTGAPIYGVFMIRSDDYRSHDVYIEPPIYAKDFIQSGDKDSAIAGCTQAVTAMIEKYVRRAPEQWFWFHKRWRLDNE</sequence>
<dbReference type="Pfam" id="PF03279">
    <property type="entry name" value="Lip_A_acyltrans"/>
    <property type="match status" value="1"/>
</dbReference>
<evidence type="ECO:0000256" key="5">
    <source>
        <dbReference type="ARBA" id="ARBA00023136"/>
    </source>
</evidence>
<evidence type="ECO:0008006" key="9">
    <source>
        <dbReference type="Google" id="ProtNLM"/>
    </source>
</evidence>
<keyword evidence="4" id="KW-0808">Transferase</keyword>
<reference evidence="7 8" key="1">
    <citation type="journal article" date="2016" name="Nat. Commun.">
        <title>Thousands of microbial genomes shed light on interconnected biogeochemical processes in an aquifer system.</title>
        <authorList>
            <person name="Anantharaman K."/>
            <person name="Brown C.T."/>
            <person name="Hug L.A."/>
            <person name="Sharon I."/>
            <person name="Castelle C.J."/>
            <person name="Probst A.J."/>
            <person name="Thomas B.C."/>
            <person name="Singh A."/>
            <person name="Wilkins M.J."/>
            <person name="Karaoz U."/>
            <person name="Brodie E.L."/>
            <person name="Williams K.H."/>
            <person name="Hubbard S.S."/>
            <person name="Banfield J.F."/>
        </authorList>
    </citation>
    <scope>NUCLEOTIDE SEQUENCE [LARGE SCALE GENOMIC DNA]</scope>
</reference>
<keyword evidence="3" id="KW-0997">Cell inner membrane</keyword>
<dbReference type="GO" id="GO:0009247">
    <property type="term" value="P:glycolipid biosynthetic process"/>
    <property type="evidence" value="ECO:0007669"/>
    <property type="project" value="UniProtKB-ARBA"/>
</dbReference>
<evidence type="ECO:0000256" key="1">
    <source>
        <dbReference type="ARBA" id="ARBA00004533"/>
    </source>
</evidence>
<comment type="caution">
    <text evidence="7">The sequence shown here is derived from an EMBL/GenBank/DDBJ whole genome shotgun (WGS) entry which is preliminary data.</text>
</comment>
<proteinExistence type="predicted"/>
<organism evidence="7 8">
    <name type="scientific">Candidatus Wallbacteria bacterium GWC2_49_35</name>
    <dbReference type="NCBI Taxonomy" id="1817813"/>
    <lineage>
        <taxon>Bacteria</taxon>
        <taxon>Candidatus Walliibacteriota</taxon>
    </lineage>
</organism>
<keyword evidence="2" id="KW-1003">Cell membrane</keyword>